<dbReference type="Proteomes" id="UP000244089">
    <property type="component" value="Unassembled WGS sequence"/>
</dbReference>
<dbReference type="InterPro" id="IPR050155">
    <property type="entry name" value="HAD-like_hydrolase_sf"/>
</dbReference>
<sequence>MTTIANFVKEKEFLICIDSDGSAIDTMTEKHKKAFGPEAVKVWQLEEIEEDFLKKWNKVNLYSHSRGINRFQGLVKTFNDLRAEGYGLPGLDQIEKWTLESSELSNPALSRAIKNTENNQQLKLALNWSRQVNQEISKLEKDSRKVFAGVKKILAEISAEADLAVVSSANQEALLDEWASYDLKQHVKVILGQEAGSKADNIKDLKAEGYDQNKILMIGDAPGDLRAAQKNNVLFYPIMPCEEAESWQKFAEEAAANFFSGDYQGKYEENLIKKFNFILK</sequence>
<dbReference type="InterPro" id="IPR023214">
    <property type="entry name" value="HAD_sf"/>
</dbReference>
<protein>
    <submittedName>
        <fullName evidence="1">Phosphoglycolate phosphatase-like HAD superfamily hydrolase</fullName>
    </submittedName>
</protein>
<dbReference type="GO" id="GO:0008967">
    <property type="term" value="F:phosphoglycolate phosphatase activity"/>
    <property type="evidence" value="ECO:0007669"/>
    <property type="project" value="TreeGrafter"/>
</dbReference>
<dbReference type="InterPro" id="IPR041492">
    <property type="entry name" value="HAD_2"/>
</dbReference>
<evidence type="ECO:0000313" key="1">
    <source>
        <dbReference type="EMBL" id="PTW00908.1"/>
    </source>
</evidence>
<organism evidence="1 3">
    <name type="scientific">Halanaerobium saccharolyticum</name>
    <dbReference type="NCBI Taxonomy" id="43595"/>
    <lineage>
        <taxon>Bacteria</taxon>
        <taxon>Bacillati</taxon>
        <taxon>Bacillota</taxon>
        <taxon>Clostridia</taxon>
        <taxon>Halanaerobiales</taxon>
        <taxon>Halanaerobiaceae</taxon>
        <taxon>Halanaerobium</taxon>
    </lineage>
</organism>
<evidence type="ECO:0000313" key="4">
    <source>
        <dbReference type="Proteomes" id="UP000295176"/>
    </source>
</evidence>
<dbReference type="Proteomes" id="UP000295176">
    <property type="component" value="Unassembled WGS sequence"/>
</dbReference>
<dbReference type="RefSeq" id="WP_108138860.1">
    <property type="nucleotide sequence ID" value="NZ_QAXS01000006.1"/>
</dbReference>
<dbReference type="EMBL" id="QAXS01000006">
    <property type="protein sequence ID" value="PTW00908.1"/>
    <property type="molecule type" value="Genomic_DNA"/>
</dbReference>
<dbReference type="Gene3D" id="3.40.50.1000">
    <property type="entry name" value="HAD superfamily/HAD-like"/>
    <property type="match status" value="1"/>
</dbReference>
<dbReference type="GO" id="GO:0006281">
    <property type="term" value="P:DNA repair"/>
    <property type="evidence" value="ECO:0007669"/>
    <property type="project" value="TreeGrafter"/>
</dbReference>
<dbReference type="Pfam" id="PF13419">
    <property type="entry name" value="HAD_2"/>
    <property type="match status" value="1"/>
</dbReference>
<dbReference type="SUPFAM" id="SSF56784">
    <property type="entry name" value="HAD-like"/>
    <property type="match status" value="1"/>
</dbReference>
<dbReference type="InterPro" id="IPR023198">
    <property type="entry name" value="PGP-like_dom2"/>
</dbReference>
<dbReference type="EMBL" id="SNXX01000015">
    <property type="protein sequence ID" value="TDP92270.1"/>
    <property type="molecule type" value="Genomic_DNA"/>
</dbReference>
<dbReference type="Gene3D" id="1.10.150.240">
    <property type="entry name" value="Putative phosphatase, domain 2"/>
    <property type="match status" value="1"/>
</dbReference>
<dbReference type="PANTHER" id="PTHR43434:SF1">
    <property type="entry name" value="PHOSPHOGLYCOLATE PHOSPHATASE"/>
    <property type="match status" value="1"/>
</dbReference>
<proteinExistence type="predicted"/>
<comment type="caution">
    <text evidence="1">The sequence shown here is derived from an EMBL/GenBank/DDBJ whole genome shotgun (WGS) entry which is preliminary data.</text>
</comment>
<dbReference type="InterPro" id="IPR036412">
    <property type="entry name" value="HAD-like_sf"/>
</dbReference>
<name>A0A2T5RN44_9FIRM</name>
<reference evidence="1 3" key="1">
    <citation type="submission" date="2018-04" db="EMBL/GenBank/DDBJ databases">
        <title>Subsurface microbial communities from deep shales in Ohio and West Virginia, USA.</title>
        <authorList>
            <person name="Wrighton K."/>
        </authorList>
    </citation>
    <scope>NUCLEOTIDE SEQUENCE [LARGE SCALE GENOMIC DNA]</scope>
    <source>
        <strain evidence="2 4">MSL 7</strain>
        <strain evidence="1 3">WC1</strain>
    </source>
</reference>
<dbReference type="PANTHER" id="PTHR43434">
    <property type="entry name" value="PHOSPHOGLYCOLATE PHOSPHATASE"/>
    <property type="match status" value="1"/>
</dbReference>
<gene>
    <name evidence="2" type="ORF">C7957_11534</name>
    <name evidence="1" type="ORF">C8C76_10664</name>
</gene>
<dbReference type="OrthoDB" id="9796026at2"/>
<evidence type="ECO:0000313" key="3">
    <source>
        <dbReference type="Proteomes" id="UP000244089"/>
    </source>
</evidence>
<dbReference type="AlphaFoldDB" id="A0A2T5RN44"/>
<accession>A0A2T5RN44</accession>
<keyword evidence="1" id="KW-0378">Hydrolase</keyword>
<evidence type="ECO:0000313" key="2">
    <source>
        <dbReference type="EMBL" id="TDP92270.1"/>
    </source>
</evidence>